<feature type="transmembrane region" description="Helical" evidence="3">
    <location>
        <begin position="257"/>
        <end position="280"/>
    </location>
</feature>
<dbReference type="EMBL" id="LACI01001704">
    <property type="protein sequence ID" value="KJU83845.1"/>
    <property type="molecule type" value="Genomic_DNA"/>
</dbReference>
<dbReference type="InterPro" id="IPR001638">
    <property type="entry name" value="Solute-binding_3/MltF_N"/>
</dbReference>
<dbReference type="Pfam" id="PF00497">
    <property type="entry name" value="SBP_bac_3"/>
    <property type="match status" value="1"/>
</dbReference>
<dbReference type="Gene3D" id="3.40.190.10">
    <property type="entry name" value="Periplasmic binding protein-like II"/>
    <property type="match status" value="2"/>
</dbReference>
<dbReference type="InterPro" id="IPR029787">
    <property type="entry name" value="Nucleotide_cyclase"/>
</dbReference>
<keyword evidence="6" id="KW-1185">Reference proteome</keyword>
<evidence type="ECO:0000313" key="5">
    <source>
        <dbReference type="EMBL" id="KJU83845.1"/>
    </source>
</evidence>
<keyword evidence="3" id="KW-0812">Transmembrane</keyword>
<dbReference type="SMART" id="SM00062">
    <property type="entry name" value="PBPb"/>
    <property type="match status" value="1"/>
</dbReference>
<accession>A0A0F3GPJ4</accession>
<keyword evidence="3" id="KW-0472">Membrane</keyword>
<evidence type="ECO:0000256" key="1">
    <source>
        <dbReference type="ARBA" id="ARBA00012528"/>
    </source>
</evidence>
<dbReference type="AlphaFoldDB" id="A0A0F3GPJ4"/>
<evidence type="ECO:0000256" key="2">
    <source>
        <dbReference type="ARBA" id="ARBA00034247"/>
    </source>
</evidence>
<protein>
    <recommendedName>
        <fullName evidence="1">diguanylate cyclase</fullName>
        <ecNumber evidence="1">2.7.7.65</ecNumber>
    </recommendedName>
</protein>
<dbReference type="InterPro" id="IPR000160">
    <property type="entry name" value="GGDEF_dom"/>
</dbReference>
<dbReference type="InterPro" id="IPR043128">
    <property type="entry name" value="Rev_trsase/Diguanyl_cyclase"/>
</dbReference>
<gene>
    <name evidence="5" type="ORF">MBAV_003959</name>
</gene>
<dbReference type="Proteomes" id="UP000033423">
    <property type="component" value="Unassembled WGS sequence"/>
</dbReference>
<dbReference type="GO" id="GO:0052621">
    <property type="term" value="F:diguanylate cyclase activity"/>
    <property type="evidence" value="ECO:0007669"/>
    <property type="project" value="UniProtKB-EC"/>
</dbReference>
<dbReference type="Gene3D" id="3.30.70.270">
    <property type="match status" value="1"/>
</dbReference>
<dbReference type="PANTHER" id="PTHR45138">
    <property type="entry name" value="REGULATORY COMPONENTS OF SENSORY TRANSDUCTION SYSTEM"/>
    <property type="match status" value="1"/>
</dbReference>
<dbReference type="SUPFAM" id="SSF53850">
    <property type="entry name" value="Periplasmic binding protein-like II"/>
    <property type="match status" value="1"/>
</dbReference>
<dbReference type="SUPFAM" id="SSF55073">
    <property type="entry name" value="Nucleotide cyclase"/>
    <property type="match status" value="1"/>
</dbReference>
<feature type="domain" description="GGDEF" evidence="4">
    <location>
        <begin position="340"/>
        <end position="471"/>
    </location>
</feature>
<dbReference type="NCBIfam" id="TIGR00254">
    <property type="entry name" value="GGDEF"/>
    <property type="match status" value="1"/>
</dbReference>
<sequence>MRSVLVALLLWLCFVSGAGRLAGRLDADTGQRAIVFTQPASSPPFAYVDRDGLPRGLVIDYWNLWAQRNNVKIEFVLAQLHESLQMVSQGRADVIGGIMRSEQNDKSLEFSEGFIDIKVCLYVPAAEEIAAVQDLKALTVAIVRDHAAIDYVKKKYPLFKIITFNGNDEMFKAVFGNNSYGFVSDFYTAKHYMTTTDTLSKYRVAKTLFTGSLMAGVRGGNTTMLTTLNDGMHKLDRRDIEGIYNKWIGDNPTIPDWFTRLLMGAGFAVLILGLVVYIFMLRLRLRAKTKGLKDAIEHIRDKDEVLELMVRSDRLTGLSNRLDIYDKLEYQQALFKRYHRCFCIVLCSIDEIKGGVGCSKECRVNMLVEAANRLRSSVRKQDIVGRWSMDEFILLLPETDLEGGSNLAEKLRNVIAARKFLYKDNQLVVTMTFGVSVYNADMPIDDCIRQADECLYIARKSGSNTVVGFKP</sequence>
<evidence type="ECO:0000256" key="3">
    <source>
        <dbReference type="SAM" id="Phobius"/>
    </source>
</evidence>
<evidence type="ECO:0000313" key="6">
    <source>
        <dbReference type="Proteomes" id="UP000033423"/>
    </source>
</evidence>
<dbReference type="Pfam" id="PF00990">
    <property type="entry name" value="GGDEF"/>
    <property type="match status" value="1"/>
</dbReference>
<evidence type="ECO:0000259" key="4">
    <source>
        <dbReference type="PROSITE" id="PS50887"/>
    </source>
</evidence>
<dbReference type="EC" id="2.7.7.65" evidence="1"/>
<keyword evidence="3" id="KW-1133">Transmembrane helix</keyword>
<dbReference type="PANTHER" id="PTHR45138:SF9">
    <property type="entry name" value="DIGUANYLATE CYCLASE DGCM-RELATED"/>
    <property type="match status" value="1"/>
</dbReference>
<dbReference type="PROSITE" id="PS50887">
    <property type="entry name" value="GGDEF"/>
    <property type="match status" value="1"/>
</dbReference>
<comment type="caution">
    <text evidence="5">The sequence shown here is derived from an EMBL/GenBank/DDBJ whole genome shotgun (WGS) entry which is preliminary data.</text>
</comment>
<name>A0A0F3GPJ4_9BACT</name>
<reference evidence="5 6" key="1">
    <citation type="submission" date="2015-02" db="EMBL/GenBank/DDBJ databases">
        <title>Single-cell genomics of uncultivated deep-branching MTB reveals a conserved set of magnetosome genes.</title>
        <authorList>
            <person name="Kolinko S."/>
            <person name="Richter M."/>
            <person name="Glockner F.O."/>
            <person name="Brachmann A."/>
            <person name="Schuler D."/>
        </authorList>
    </citation>
    <scope>NUCLEOTIDE SEQUENCE [LARGE SCALE GENOMIC DNA]</scope>
    <source>
        <strain evidence="5">TM-1</strain>
    </source>
</reference>
<dbReference type="SMART" id="SM00267">
    <property type="entry name" value="GGDEF"/>
    <property type="match status" value="1"/>
</dbReference>
<dbReference type="CDD" id="cd01949">
    <property type="entry name" value="GGDEF"/>
    <property type="match status" value="1"/>
</dbReference>
<proteinExistence type="predicted"/>
<organism evidence="5 6">
    <name type="scientific">Candidatus Magnetobacterium bavaricum</name>
    <dbReference type="NCBI Taxonomy" id="29290"/>
    <lineage>
        <taxon>Bacteria</taxon>
        <taxon>Pseudomonadati</taxon>
        <taxon>Nitrospirota</taxon>
        <taxon>Thermodesulfovibrionia</taxon>
        <taxon>Thermodesulfovibrionales</taxon>
        <taxon>Candidatus Magnetobacteriaceae</taxon>
        <taxon>Candidatus Magnetobacterium</taxon>
    </lineage>
</organism>
<comment type="catalytic activity">
    <reaction evidence="2">
        <text>2 GTP = 3',3'-c-di-GMP + 2 diphosphate</text>
        <dbReference type="Rhea" id="RHEA:24898"/>
        <dbReference type="ChEBI" id="CHEBI:33019"/>
        <dbReference type="ChEBI" id="CHEBI:37565"/>
        <dbReference type="ChEBI" id="CHEBI:58805"/>
        <dbReference type="EC" id="2.7.7.65"/>
    </reaction>
</comment>
<dbReference type="InterPro" id="IPR050469">
    <property type="entry name" value="Diguanylate_Cyclase"/>
</dbReference>